<dbReference type="PANTHER" id="PTHR23278:SF19">
    <property type="entry name" value="OBSCURIN"/>
    <property type="match status" value="1"/>
</dbReference>
<proteinExistence type="predicted"/>
<name>A0A423T9J0_PENVA</name>
<evidence type="ECO:0000259" key="2">
    <source>
        <dbReference type="PROSITE" id="PS50835"/>
    </source>
</evidence>
<evidence type="ECO:0000313" key="3">
    <source>
        <dbReference type="EMBL" id="ROT73163.1"/>
    </source>
</evidence>
<dbReference type="InterPro" id="IPR036179">
    <property type="entry name" value="Ig-like_dom_sf"/>
</dbReference>
<evidence type="ECO:0000313" key="4">
    <source>
        <dbReference type="Proteomes" id="UP000283509"/>
    </source>
</evidence>
<dbReference type="InterPro" id="IPR013783">
    <property type="entry name" value="Ig-like_fold"/>
</dbReference>
<dbReference type="PANTHER" id="PTHR23278">
    <property type="entry name" value="SIDESTEP PROTEIN"/>
    <property type="match status" value="1"/>
</dbReference>
<dbReference type="SUPFAM" id="SSF48726">
    <property type="entry name" value="Immunoglobulin"/>
    <property type="match status" value="1"/>
</dbReference>
<organism evidence="3 4">
    <name type="scientific">Penaeus vannamei</name>
    <name type="common">Whiteleg shrimp</name>
    <name type="synonym">Litopenaeus vannamei</name>
    <dbReference type="NCBI Taxonomy" id="6689"/>
    <lineage>
        <taxon>Eukaryota</taxon>
        <taxon>Metazoa</taxon>
        <taxon>Ecdysozoa</taxon>
        <taxon>Arthropoda</taxon>
        <taxon>Crustacea</taxon>
        <taxon>Multicrustacea</taxon>
        <taxon>Malacostraca</taxon>
        <taxon>Eumalacostraca</taxon>
        <taxon>Eucarida</taxon>
        <taxon>Decapoda</taxon>
        <taxon>Dendrobranchiata</taxon>
        <taxon>Penaeoidea</taxon>
        <taxon>Penaeidae</taxon>
        <taxon>Penaeus</taxon>
    </lineage>
</organism>
<protein>
    <recommendedName>
        <fullName evidence="2">Ig-like domain-containing protein</fullName>
    </recommendedName>
</protein>
<sequence length="395" mass="42585">MALQMIKIYDARAGKDHRFPTLFNGSGGGGGEGQDLDSSRMRLEEGGTSLVVEDVHKEDVAEYRCRVHFRLSPTWTQRLLLTVPEFVSGLVLVNLAGQVVTGGRVGPLSEGDLLTLTCKALHGAAKVESLQWILGGVEVDSTWRRVEEGIATNVLDLGGLDQRHHNARLTCRLTTSDPAHANVLANITDVSTIITMFHVPEATILVDGGREDEGGHEVTEGDGVTFNVCPFLFHLRSPPSEAHRTGNLNLIHVTRVCSHTLNPYPVYASNPPFLLSFHASNPLPSPSTLLIPLSSSPSTLLIPLSPSPSTLLIPLFPSPSTTRGAWSPQAADGGSPTTAPCPSPPSPRRTPACTPAWRRTRRATDTPTPCCCEWPTDRSARSERSATWSSPPTPR</sequence>
<dbReference type="Gene3D" id="2.60.40.10">
    <property type="entry name" value="Immunoglobulins"/>
    <property type="match status" value="1"/>
</dbReference>
<feature type="compositionally biased region" description="Pro residues" evidence="1">
    <location>
        <begin position="339"/>
        <end position="348"/>
    </location>
</feature>
<dbReference type="EMBL" id="QCYY01002057">
    <property type="protein sequence ID" value="ROT73163.1"/>
    <property type="molecule type" value="Genomic_DNA"/>
</dbReference>
<evidence type="ECO:0000256" key="1">
    <source>
        <dbReference type="SAM" id="MobiDB-lite"/>
    </source>
</evidence>
<feature type="region of interest" description="Disordered" evidence="1">
    <location>
        <begin position="322"/>
        <end position="395"/>
    </location>
</feature>
<dbReference type="InterPro" id="IPR007110">
    <property type="entry name" value="Ig-like_dom"/>
</dbReference>
<gene>
    <name evidence="3" type="ORF">C7M84_008391</name>
</gene>
<keyword evidence="4" id="KW-1185">Reference proteome</keyword>
<dbReference type="OrthoDB" id="10039395at2759"/>
<dbReference type="PROSITE" id="PS50835">
    <property type="entry name" value="IG_LIKE"/>
    <property type="match status" value="1"/>
</dbReference>
<reference evidence="3 4" key="1">
    <citation type="submission" date="2018-04" db="EMBL/GenBank/DDBJ databases">
        <authorList>
            <person name="Zhang X."/>
            <person name="Yuan J."/>
            <person name="Li F."/>
            <person name="Xiang J."/>
        </authorList>
    </citation>
    <scope>NUCLEOTIDE SEQUENCE [LARGE SCALE GENOMIC DNA]</scope>
    <source>
        <tissue evidence="3">Muscle</tissue>
    </source>
</reference>
<dbReference type="Proteomes" id="UP000283509">
    <property type="component" value="Unassembled WGS sequence"/>
</dbReference>
<dbReference type="AlphaFoldDB" id="A0A423T9J0"/>
<feature type="compositionally biased region" description="Basic and acidic residues" evidence="1">
    <location>
        <begin position="375"/>
        <end position="384"/>
    </location>
</feature>
<comment type="caution">
    <text evidence="3">The sequence shown here is derived from an EMBL/GenBank/DDBJ whole genome shotgun (WGS) entry which is preliminary data.</text>
</comment>
<feature type="domain" description="Ig-like" evidence="2">
    <location>
        <begin position="84"/>
        <end position="188"/>
    </location>
</feature>
<feature type="compositionally biased region" description="Polar residues" evidence="1">
    <location>
        <begin position="385"/>
        <end position="395"/>
    </location>
</feature>
<reference evidence="3 4" key="2">
    <citation type="submission" date="2019-01" db="EMBL/GenBank/DDBJ databases">
        <title>The decoding of complex shrimp genome reveals the adaptation for benthos swimmer, frequently molting mechanism and breeding impact on genome.</title>
        <authorList>
            <person name="Sun Y."/>
            <person name="Gao Y."/>
            <person name="Yu Y."/>
        </authorList>
    </citation>
    <scope>NUCLEOTIDE SEQUENCE [LARGE SCALE GENOMIC DNA]</scope>
    <source>
        <tissue evidence="3">Muscle</tissue>
    </source>
</reference>
<accession>A0A423T9J0</accession>